<dbReference type="EMBL" id="PP034389">
    <property type="protein sequence ID" value="WRW34455.1"/>
    <property type="molecule type" value="Genomic_DNA"/>
</dbReference>
<evidence type="ECO:0000256" key="7">
    <source>
        <dbReference type="ARBA" id="ARBA00023116"/>
    </source>
</evidence>
<evidence type="ECO:0000256" key="8">
    <source>
        <dbReference type="PROSITE-ProRule" id="PRU00492"/>
    </source>
</evidence>
<evidence type="ECO:0000256" key="1">
    <source>
        <dbReference type="ARBA" id="ARBA00010406"/>
    </source>
</evidence>
<evidence type="ECO:0000256" key="6">
    <source>
        <dbReference type="ARBA" id="ARBA00023002"/>
    </source>
</evidence>
<evidence type="ECO:0000256" key="9">
    <source>
        <dbReference type="RuleBase" id="RU003410"/>
    </source>
</evidence>
<comment type="catalytic activity">
    <reaction evidence="9">
        <text>a 2'-deoxyribonucleoside 5'-diphosphate + [thioredoxin]-disulfide + H2O = a ribonucleoside 5'-diphosphate + [thioredoxin]-dithiol</text>
        <dbReference type="Rhea" id="RHEA:23252"/>
        <dbReference type="Rhea" id="RHEA-COMP:10698"/>
        <dbReference type="Rhea" id="RHEA-COMP:10700"/>
        <dbReference type="ChEBI" id="CHEBI:15377"/>
        <dbReference type="ChEBI" id="CHEBI:29950"/>
        <dbReference type="ChEBI" id="CHEBI:50058"/>
        <dbReference type="ChEBI" id="CHEBI:57930"/>
        <dbReference type="ChEBI" id="CHEBI:73316"/>
        <dbReference type="EC" id="1.17.4.1"/>
    </reaction>
</comment>
<dbReference type="NCBIfam" id="TIGR02506">
    <property type="entry name" value="NrdE_NrdA"/>
    <property type="match status" value="1"/>
</dbReference>
<evidence type="ECO:0000256" key="2">
    <source>
        <dbReference type="ARBA" id="ARBA00012274"/>
    </source>
</evidence>
<dbReference type="InterPro" id="IPR013509">
    <property type="entry name" value="RNR_lsu_N"/>
</dbReference>
<reference evidence="11" key="1">
    <citation type="submission" date="2023-12" db="EMBL/GenBank/DDBJ databases">
        <title>Isolation and Characterisation of Novel Lytic Bacteriophages for therapeutic applications in Prosthetic Joint Infections.</title>
        <authorList>
            <person name="Burton N."/>
            <person name="Melo L.D.R."/>
            <person name="Pearce B."/>
            <person name="Tadesse M.D."/>
            <person name="Vryonis E."/>
            <person name="Sagona A."/>
        </authorList>
    </citation>
    <scope>NUCLEOTIDE SEQUENCE</scope>
</reference>
<dbReference type="Pfam" id="PF00317">
    <property type="entry name" value="Ribonuc_red_lgN"/>
    <property type="match status" value="1"/>
</dbReference>
<dbReference type="InterPro" id="IPR039718">
    <property type="entry name" value="Rrm1"/>
</dbReference>
<dbReference type="Pfam" id="PF02867">
    <property type="entry name" value="Ribonuc_red_lgC"/>
    <property type="match status" value="1"/>
</dbReference>
<keyword evidence="4 8" id="KW-0547">Nucleotide-binding</keyword>
<dbReference type="PRINTS" id="PR01183">
    <property type="entry name" value="RIBORDTASEM1"/>
</dbReference>
<dbReference type="InterPro" id="IPR013346">
    <property type="entry name" value="NrdE_NrdA_C"/>
</dbReference>
<proteinExistence type="inferred from homology"/>
<evidence type="ECO:0000259" key="10">
    <source>
        <dbReference type="PROSITE" id="PS51161"/>
    </source>
</evidence>
<organism evidence="11 12">
    <name type="scientific">Staphylococcus phage CF9</name>
    <dbReference type="NCBI Taxonomy" id="3113741"/>
    <lineage>
        <taxon>Viruses</taxon>
        <taxon>Duplodnaviria</taxon>
        <taxon>Heunggongvirae</taxon>
        <taxon>Uroviricota</taxon>
        <taxon>Caudoviricetes</taxon>
        <taxon>Sextaecvirus</taxon>
    </lineage>
</organism>
<keyword evidence="5 8" id="KW-0067">ATP-binding</keyword>
<name>A0AAX4J6C8_9CAUD</name>
<gene>
    <name evidence="11" type="ORF">CF9_0099</name>
</gene>
<feature type="domain" description="ATP-cone" evidence="10">
    <location>
        <begin position="1"/>
        <end position="113"/>
    </location>
</feature>
<dbReference type="Gene3D" id="3.20.70.20">
    <property type="match status" value="1"/>
</dbReference>
<dbReference type="PROSITE" id="PS51161">
    <property type="entry name" value="ATP_CONE"/>
    <property type="match status" value="1"/>
</dbReference>
<evidence type="ECO:0000256" key="4">
    <source>
        <dbReference type="ARBA" id="ARBA00022741"/>
    </source>
</evidence>
<evidence type="ECO:0000256" key="5">
    <source>
        <dbReference type="ARBA" id="ARBA00022840"/>
    </source>
</evidence>
<comment type="similarity">
    <text evidence="1 9">Belongs to the ribonucleoside diphosphate reductase large chain family.</text>
</comment>
<evidence type="ECO:0000313" key="11">
    <source>
        <dbReference type="EMBL" id="WRW34455.1"/>
    </source>
</evidence>
<keyword evidence="7 9" id="KW-0215">Deoxyribonucleotide synthesis</keyword>
<keyword evidence="6 9" id="KW-0560">Oxidoreductase</keyword>
<dbReference type="InterPro" id="IPR005144">
    <property type="entry name" value="ATP-cone_dom"/>
</dbReference>
<sequence length="792" mass="90727">MTVVIKDKGKVNERTKEFNEQRLISFIDKGLEDLEVPTESKEFFVEKVIGKISYKDEIEAKDINRILMQDSLSLVDDIKNDTGNVTQESLNNINWNKFARYVLLNELYKRASKNRSFDSKDKYGDYLGFMLMMAEKGLYTKELFEKYSQEEIKKAGEYIKPERDLLFDYAGVNQLKDRYLVTDFDKSILELPQERFMTMALHISSVESKEKRLNEALRLYDRFSKLQISSATPTFMNSGTPFGSLSSCHVVTVDDSLTSIFDSVSKVAEFSKNGAGLGIYIGKIRANGSDIRGNVGASSGVISWIKILDKTLESVNQLGTRAGAGTITLDAWHLDVEMFLDIQSPVGDQNMRAYNIFPALSVPDEFMRQVEKRGDWYLFDPHEIRKEMGYNLEDFYDNKKLEDKEKPNKKDHAWTYRYYECVDNPNLRKKRVEAIEIMKKIMKQQLEKGKLFMFYRDTANRDNPNNHAGMIYSSNLCQEISQNMSATQKTTETISTDEGDIVVEHDSGDMVTCNLSALVLNNINVHDSKELEDIISVQMRALDNVISLNRLTVPDAIITNNKYRAVGGGEQGIAALLAKEGIMWDSNKATEFIDKLEERIMLYRVKHSALLGKEKGSYKVYEGSQWNTGEWIERKNTTLSEWDEVKELSMNYMRNAYLSSPMPTGGTSILMGSTPGIDPIFDVIYNDGKANALLPIIVPHLSSSTWFYYKPTMKMTYDGEKQLAHMWAINHNGARQQWIDQSSSFNIYIPIGVKVKFLLQMHMEIWRKGIKTTYYVRSWDSRQEDVCLACSA</sequence>
<comment type="function">
    <text evidence="9">Provides the precursors necessary for DNA synthesis. Catalyzes the biosynthesis of deoxyribonucleotides from the corresponding ribonucleotides.</text>
</comment>
<dbReference type="SUPFAM" id="SSF48168">
    <property type="entry name" value="R1 subunit of ribonucleotide reductase, N-terminal domain"/>
    <property type="match status" value="1"/>
</dbReference>
<dbReference type="PANTHER" id="PTHR11573:SF6">
    <property type="entry name" value="RIBONUCLEOSIDE-DIPHOSPHATE REDUCTASE LARGE SUBUNIT"/>
    <property type="match status" value="1"/>
</dbReference>
<protein>
    <recommendedName>
        <fullName evidence="2 9">Ribonucleoside-diphosphate reductase</fullName>
        <ecNumber evidence="2 9">1.17.4.1</ecNumber>
    </recommendedName>
</protein>
<keyword evidence="3" id="KW-0021">Allosteric enzyme</keyword>
<evidence type="ECO:0000256" key="3">
    <source>
        <dbReference type="ARBA" id="ARBA00022533"/>
    </source>
</evidence>
<dbReference type="Proteomes" id="UP001432173">
    <property type="component" value="Segment"/>
</dbReference>
<dbReference type="PANTHER" id="PTHR11573">
    <property type="entry name" value="RIBONUCLEOSIDE-DIPHOSPHATE REDUCTASE LARGE CHAIN"/>
    <property type="match status" value="1"/>
</dbReference>
<dbReference type="GO" id="GO:0009263">
    <property type="term" value="P:deoxyribonucleotide biosynthetic process"/>
    <property type="evidence" value="ECO:0007669"/>
    <property type="project" value="UniProtKB-KW"/>
</dbReference>
<dbReference type="InterPro" id="IPR000788">
    <property type="entry name" value="RNR_lg_C"/>
</dbReference>
<accession>A0AAX4J6C8</accession>
<evidence type="ECO:0000313" key="12">
    <source>
        <dbReference type="Proteomes" id="UP001432173"/>
    </source>
</evidence>
<dbReference type="GO" id="GO:0005524">
    <property type="term" value="F:ATP binding"/>
    <property type="evidence" value="ECO:0007669"/>
    <property type="project" value="UniProtKB-UniRule"/>
</dbReference>
<dbReference type="SUPFAM" id="SSF51998">
    <property type="entry name" value="PFL-like glycyl radical enzymes"/>
    <property type="match status" value="1"/>
</dbReference>
<dbReference type="InterPro" id="IPR008926">
    <property type="entry name" value="RNR_R1-su_N"/>
</dbReference>
<dbReference type="EC" id="1.17.4.1" evidence="2 9"/>
<dbReference type="GO" id="GO:0004748">
    <property type="term" value="F:ribonucleoside-diphosphate reductase activity, thioredoxin disulfide as acceptor"/>
    <property type="evidence" value="ECO:0007669"/>
    <property type="project" value="UniProtKB-EC"/>
</dbReference>